<dbReference type="Proteomes" id="UP000291236">
    <property type="component" value="Chromosome"/>
</dbReference>
<dbReference type="EMBL" id="AP019368">
    <property type="protein sequence ID" value="BBH53036.1"/>
    <property type="molecule type" value="Genomic_DNA"/>
</dbReference>
<dbReference type="InterPro" id="IPR029058">
    <property type="entry name" value="AB_hydrolase_fold"/>
</dbReference>
<evidence type="ECO:0000313" key="3">
    <source>
        <dbReference type="EMBL" id="BBH53036.1"/>
    </source>
</evidence>
<evidence type="ECO:0000313" key="4">
    <source>
        <dbReference type="Proteomes" id="UP000291236"/>
    </source>
</evidence>
<protein>
    <submittedName>
        <fullName evidence="3">Alpha/beta hydrolase</fullName>
    </submittedName>
</protein>
<dbReference type="InterPro" id="IPR022742">
    <property type="entry name" value="Hydrolase_4"/>
</dbReference>
<reference evidence="3 4" key="1">
    <citation type="submission" date="2018-12" db="EMBL/GenBank/DDBJ databases">
        <title>Rubrispira sanarue gen. nov., sp., nov., a member of the order Silvanigrellales, isolated from a brackish lake in Hamamatsu Japan.</title>
        <authorList>
            <person name="Maejima Y."/>
            <person name="Iino T."/>
            <person name="Muraguchi Y."/>
            <person name="Fukuda K."/>
            <person name="Nojiri H."/>
            <person name="Ohkuma M."/>
            <person name="Moriuchi R."/>
            <person name="Dohra H."/>
            <person name="Kimbara K."/>
            <person name="Shintani M."/>
        </authorList>
    </citation>
    <scope>NUCLEOTIDE SEQUENCE [LARGE SCALE GENOMIC DNA]</scope>
    <source>
        <strain evidence="3 4">RF1110005</strain>
    </source>
</reference>
<keyword evidence="1" id="KW-0732">Signal</keyword>
<dbReference type="PANTHER" id="PTHR12277:SF81">
    <property type="entry name" value="PROTEIN ABHD13"/>
    <property type="match status" value="1"/>
</dbReference>
<feature type="chain" id="PRO_5020443626" evidence="1">
    <location>
        <begin position="22"/>
        <end position="310"/>
    </location>
</feature>
<feature type="signal peptide" evidence="1">
    <location>
        <begin position="1"/>
        <end position="21"/>
    </location>
</feature>
<sequence>MKTIKAKTFIQFLIFATFLTACNNLFYYPDSVIQVTPDRLNLVFSDITIRTIDNEELHGWKINAKEQAPIATILHFHGNAQNITTHFMYCAWLAENGFDVIEFDYRGYGKSTGEASRSGIYKDSVSFLQWAYENSRTKDNFIIAQSLGGAVVIPAFADIKTNNVQAIILDSTFASYRGIARQKLASIWLTWPLQWPLGFLVSDDLSPIDYIKNVNVPLVFIHGKNDNVVPYESGKELFEAAQEPKEFWDVEWEGHVSAFVNKDDQFRRKLLKYLCSHLKKPNKKCEKYLNKTSQTLPYIRLLPDFINNNK</sequence>
<dbReference type="Pfam" id="PF12146">
    <property type="entry name" value="Hydrolase_4"/>
    <property type="match status" value="1"/>
</dbReference>
<dbReference type="RefSeq" id="WP_172603829.1">
    <property type="nucleotide sequence ID" value="NZ_AP019368.1"/>
</dbReference>
<name>A0A4P2VIW5_FLUSA</name>
<dbReference type="KEGG" id="sbf:JCM31447_14790"/>
<proteinExistence type="predicted"/>
<dbReference type="SUPFAM" id="SSF53474">
    <property type="entry name" value="alpha/beta-Hydrolases"/>
    <property type="match status" value="1"/>
</dbReference>
<keyword evidence="3" id="KW-0378">Hydrolase</keyword>
<dbReference type="AlphaFoldDB" id="A0A4P2VIW5"/>
<gene>
    <name evidence="3" type="ORF">JCM31447_14790</name>
</gene>
<organism evidence="3 4">
    <name type="scientific">Fluviispira sanaruensis</name>
    <dbReference type="NCBI Taxonomy" id="2493639"/>
    <lineage>
        <taxon>Bacteria</taxon>
        <taxon>Pseudomonadati</taxon>
        <taxon>Bdellovibrionota</taxon>
        <taxon>Oligoflexia</taxon>
        <taxon>Silvanigrellales</taxon>
        <taxon>Silvanigrellaceae</taxon>
        <taxon>Fluviispira</taxon>
    </lineage>
</organism>
<dbReference type="PROSITE" id="PS51257">
    <property type="entry name" value="PROKAR_LIPOPROTEIN"/>
    <property type="match status" value="1"/>
</dbReference>
<feature type="domain" description="Serine aminopeptidase S33" evidence="2">
    <location>
        <begin position="68"/>
        <end position="178"/>
    </location>
</feature>
<dbReference type="PANTHER" id="PTHR12277">
    <property type="entry name" value="ALPHA/BETA HYDROLASE DOMAIN-CONTAINING PROTEIN"/>
    <property type="match status" value="1"/>
</dbReference>
<evidence type="ECO:0000259" key="2">
    <source>
        <dbReference type="Pfam" id="PF12146"/>
    </source>
</evidence>
<evidence type="ECO:0000256" key="1">
    <source>
        <dbReference type="SAM" id="SignalP"/>
    </source>
</evidence>
<dbReference type="GO" id="GO:0016787">
    <property type="term" value="F:hydrolase activity"/>
    <property type="evidence" value="ECO:0007669"/>
    <property type="project" value="UniProtKB-KW"/>
</dbReference>
<keyword evidence="4" id="KW-1185">Reference proteome</keyword>
<accession>A0A4P2VIW5</accession>
<dbReference type="Gene3D" id="3.40.50.1820">
    <property type="entry name" value="alpha/beta hydrolase"/>
    <property type="match status" value="1"/>
</dbReference>